<keyword evidence="6" id="KW-1185">Reference proteome</keyword>
<comment type="caution">
    <text evidence="5">The sequence shown here is derived from an EMBL/GenBank/DDBJ whole genome shotgun (WGS) entry which is preliminary data.</text>
</comment>
<dbReference type="SUPFAM" id="SSF46785">
    <property type="entry name" value="Winged helix' DNA-binding domain"/>
    <property type="match status" value="1"/>
</dbReference>
<dbReference type="EMBL" id="JAVRQI010000025">
    <property type="protein sequence ID" value="MDT1064537.1"/>
    <property type="molecule type" value="Genomic_DNA"/>
</dbReference>
<dbReference type="PROSITE" id="PS50995">
    <property type="entry name" value="HTH_MARR_2"/>
    <property type="match status" value="1"/>
</dbReference>
<organism evidence="5 6">
    <name type="scientific">Paracoccus broussonetiae</name>
    <dbReference type="NCBI Taxonomy" id="3075834"/>
    <lineage>
        <taxon>Bacteria</taxon>
        <taxon>Pseudomonadati</taxon>
        <taxon>Pseudomonadota</taxon>
        <taxon>Alphaproteobacteria</taxon>
        <taxon>Rhodobacterales</taxon>
        <taxon>Paracoccaceae</taxon>
        <taxon>Paracoccus</taxon>
    </lineage>
</organism>
<dbReference type="PANTHER" id="PTHR33164">
    <property type="entry name" value="TRANSCRIPTIONAL REGULATOR, MARR FAMILY"/>
    <property type="match status" value="1"/>
</dbReference>
<keyword evidence="3" id="KW-0804">Transcription</keyword>
<reference evidence="6" key="1">
    <citation type="submission" date="2023-07" db="EMBL/GenBank/DDBJ databases">
        <title>Characterization of two Paracoccaceae strains isolated from Phycosphere and proposal of Xinfangfangia lacusdiani sp. nov.</title>
        <authorList>
            <person name="Deng Y."/>
            <person name="Zhang Y.Q."/>
        </authorList>
    </citation>
    <scope>NUCLEOTIDE SEQUENCE [LARGE SCALE GENOMIC DNA]</scope>
    <source>
        <strain evidence="6">CPCC 101403</strain>
    </source>
</reference>
<dbReference type="Pfam" id="PF01047">
    <property type="entry name" value="MarR"/>
    <property type="match status" value="1"/>
</dbReference>
<sequence>MSSQDPAARLAQKLIAMAQIWRREIARALTELGMSDAVALPLIHLRRDGDGVTQRCLAARVGVDNSSLVRVLDALEQSGDIQRVADPTDRRANLIDLTEQGHRTADRIEDILSRIRQHYLDGVDPLDLAAMDRALSTMLANHDSQQPSTAAPPPQD</sequence>
<proteinExistence type="predicted"/>
<dbReference type="SMART" id="SM00347">
    <property type="entry name" value="HTH_MARR"/>
    <property type="match status" value="1"/>
</dbReference>
<dbReference type="InterPro" id="IPR000835">
    <property type="entry name" value="HTH_MarR-typ"/>
</dbReference>
<evidence type="ECO:0000256" key="1">
    <source>
        <dbReference type="ARBA" id="ARBA00023015"/>
    </source>
</evidence>
<dbReference type="InterPro" id="IPR036390">
    <property type="entry name" value="WH_DNA-bd_sf"/>
</dbReference>
<protein>
    <submittedName>
        <fullName evidence="5">MarR family winged helix-turn-helix transcriptional regulator</fullName>
    </submittedName>
</protein>
<evidence type="ECO:0000256" key="2">
    <source>
        <dbReference type="ARBA" id="ARBA00023125"/>
    </source>
</evidence>
<dbReference type="PRINTS" id="PR00598">
    <property type="entry name" value="HTHMARR"/>
</dbReference>
<dbReference type="PANTHER" id="PTHR33164:SF64">
    <property type="entry name" value="TRANSCRIPTIONAL REGULATOR SLYA"/>
    <property type="match status" value="1"/>
</dbReference>
<name>A0ABU3EL67_9RHOB</name>
<dbReference type="InterPro" id="IPR039422">
    <property type="entry name" value="MarR/SlyA-like"/>
</dbReference>
<dbReference type="InterPro" id="IPR036388">
    <property type="entry name" value="WH-like_DNA-bd_sf"/>
</dbReference>
<dbReference type="Gene3D" id="1.10.10.10">
    <property type="entry name" value="Winged helix-like DNA-binding domain superfamily/Winged helix DNA-binding domain"/>
    <property type="match status" value="1"/>
</dbReference>
<dbReference type="RefSeq" id="WP_311761622.1">
    <property type="nucleotide sequence ID" value="NZ_JAVRQI010000025.1"/>
</dbReference>
<keyword evidence="2" id="KW-0238">DNA-binding</keyword>
<evidence type="ECO:0000313" key="5">
    <source>
        <dbReference type="EMBL" id="MDT1064537.1"/>
    </source>
</evidence>
<evidence type="ECO:0000313" key="6">
    <source>
        <dbReference type="Proteomes" id="UP001251085"/>
    </source>
</evidence>
<accession>A0ABU3EL67</accession>
<keyword evidence="1" id="KW-0805">Transcription regulation</keyword>
<feature type="domain" description="HTH marR-type" evidence="4">
    <location>
        <begin position="7"/>
        <end position="140"/>
    </location>
</feature>
<gene>
    <name evidence="5" type="ORF">RM190_21940</name>
</gene>
<evidence type="ECO:0000256" key="3">
    <source>
        <dbReference type="ARBA" id="ARBA00023163"/>
    </source>
</evidence>
<evidence type="ECO:0000259" key="4">
    <source>
        <dbReference type="PROSITE" id="PS50995"/>
    </source>
</evidence>
<dbReference type="Proteomes" id="UP001251085">
    <property type="component" value="Unassembled WGS sequence"/>
</dbReference>